<keyword evidence="3" id="KW-1185">Reference proteome</keyword>
<proteinExistence type="predicted"/>
<feature type="compositionally biased region" description="Basic and acidic residues" evidence="1">
    <location>
        <begin position="96"/>
        <end position="110"/>
    </location>
</feature>
<feature type="compositionally biased region" description="Basic and acidic residues" evidence="1">
    <location>
        <begin position="1"/>
        <end position="13"/>
    </location>
</feature>
<dbReference type="EMBL" id="VBQZ03000143">
    <property type="protein sequence ID" value="MXQ95697.1"/>
    <property type="molecule type" value="Genomic_DNA"/>
</dbReference>
<protein>
    <submittedName>
        <fullName evidence="2">Uncharacterized protein</fullName>
    </submittedName>
</protein>
<reference evidence="2" key="1">
    <citation type="submission" date="2019-10" db="EMBL/GenBank/DDBJ databases">
        <title>The sequence and de novo assembly of the wild yak genome.</title>
        <authorList>
            <person name="Liu Y."/>
        </authorList>
    </citation>
    <scope>NUCLEOTIDE SEQUENCE [LARGE SCALE GENOMIC DNA]</scope>
    <source>
        <strain evidence="2">WY2019</strain>
    </source>
</reference>
<feature type="compositionally biased region" description="Basic and acidic residues" evidence="1">
    <location>
        <begin position="25"/>
        <end position="48"/>
    </location>
</feature>
<feature type="compositionally biased region" description="Pro residues" evidence="1">
    <location>
        <begin position="291"/>
        <end position="301"/>
    </location>
</feature>
<feature type="region of interest" description="Disordered" evidence="1">
    <location>
        <begin position="282"/>
        <end position="301"/>
    </location>
</feature>
<comment type="caution">
    <text evidence="2">The sequence shown here is derived from an EMBL/GenBank/DDBJ whole genome shotgun (WGS) entry which is preliminary data.</text>
</comment>
<accession>A0A6B0S410</accession>
<sequence length="301" mass="32886">MEFKVGDGAREAPDSQAGRQAVNARAERKLTADRDPSVGSRGDGRSELSGEQLTTHQRVKRDRSETSSLSCRLRAQQGLLKDNAAPGTIPGVRQGRPMEFKVGDGAREAPDSQAGRQAVNARAERKLTADRDPSVGSRGDGRSELSGEQGLEAWLVPRSSSALESLGGPGNAGRKTGCDRSPELNCDLCETSIYARSLETLDWTLEKTLERTPDWALERAPERAPERTPERTPEQAPERTPEQAPEQAPEWADQAWRHRPPLPLGGRLQLLRASSRCRASRLLPLGLHGRPSPPVLPRVRP</sequence>
<evidence type="ECO:0000256" key="1">
    <source>
        <dbReference type="SAM" id="MobiDB-lite"/>
    </source>
</evidence>
<feature type="region of interest" description="Disordered" evidence="1">
    <location>
        <begin position="1"/>
        <end position="182"/>
    </location>
</feature>
<evidence type="ECO:0000313" key="2">
    <source>
        <dbReference type="EMBL" id="MXQ95697.1"/>
    </source>
</evidence>
<gene>
    <name evidence="2" type="ORF">E5288_WYG018294</name>
</gene>
<feature type="region of interest" description="Disordered" evidence="1">
    <location>
        <begin position="216"/>
        <end position="260"/>
    </location>
</feature>
<feature type="compositionally biased region" description="Basic and acidic residues" evidence="1">
    <location>
        <begin position="216"/>
        <end position="241"/>
    </location>
</feature>
<feature type="compositionally biased region" description="Basic and acidic residues" evidence="1">
    <location>
        <begin position="122"/>
        <end position="145"/>
    </location>
</feature>
<dbReference type="Proteomes" id="UP000322234">
    <property type="component" value="Unassembled WGS sequence"/>
</dbReference>
<dbReference type="AlphaFoldDB" id="A0A6B0S410"/>
<name>A0A6B0S410_9CETA</name>
<evidence type="ECO:0000313" key="3">
    <source>
        <dbReference type="Proteomes" id="UP000322234"/>
    </source>
</evidence>
<organism evidence="2 3">
    <name type="scientific">Bos mutus</name>
    <name type="common">wild yak</name>
    <dbReference type="NCBI Taxonomy" id="72004"/>
    <lineage>
        <taxon>Eukaryota</taxon>
        <taxon>Metazoa</taxon>
        <taxon>Chordata</taxon>
        <taxon>Craniata</taxon>
        <taxon>Vertebrata</taxon>
        <taxon>Euteleostomi</taxon>
        <taxon>Mammalia</taxon>
        <taxon>Eutheria</taxon>
        <taxon>Laurasiatheria</taxon>
        <taxon>Artiodactyla</taxon>
        <taxon>Ruminantia</taxon>
        <taxon>Pecora</taxon>
        <taxon>Bovidae</taxon>
        <taxon>Bovinae</taxon>
        <taxon>Bos</taxon>
    </lineage>
</organism>